<dbReference type="InterPro" id="IPR020568">
    <property type="entry name" value="Ribosomal_Su5_D2-typ_SF"/>
</dbReference>
<dbReference type="Gene3D" id="1.10.8.60">
    <property type="match status" value="1"/>
</dbReference>
<dbReference type="SUPFAM" id="SSF54211">
    <property type="entry name" value="Ribosomal protein S5 domain 2-like"/>
    <property type="match status" value="1"/>
</dbReference>
<keyword evidence="4" id="KW-0720">Serine protease</keyword>
<evidence type="ECO:0000256" key="1">
    <source>
        <dbReference type="ARBA" id="ARBA00022670"/>
    </source>
</evidence>
<dbReference type="SUPFAM" id="SSF52540">
    <property type="entry name" value="P-loop containing nucleoside triphosphate hydrolases"/>
    <property type="match status" value="1"/>
</dbReference>
<dbReference type="GO" id="GO:0004252">
    <property type="term" value="F:serine-type endopeptidase activity"/>
    <property type="evidence" value="ECO:0007669"/>
    <property type="project" value="InterPro"/>
</dbReference>
<dbReference type="InterPro" id="IPR027065">
    <property type="entry name" value="Lon_Prtase"/>
</dbReference>
<evidence type="ECO:0000256" key="2">
    <source>
        <dbReference type="ARBA" id="ARBA00022741"/>
    </source>
</evidence>
<keyword evidence="5" id="KW-0067">ATP-binding</keyword>
<name>A0A6C0H0B4_9ZZZZ</name>
<dbReference type="InterPro" id="IPR008269">
    <property type="entry name" value="Lon_proteolytic"/>
</dbReference>
<dbReference type="GO" id="GO:0030163">
    <property type="term" value="P:protein catabolic process"/>
    <property type="evidence" value="ECO:0007669"/>
    <property type="project" value="InterPro"/>
</dbReference>
<dbReference type="GO" id="GO:0006508">
    <property type="term" value="P:proteolysis"/>
    <property type="evidence" value="ECO:0007669"/>
    <property type="project" value="UniProtKB-KW"/>
</dbReference>
<accession>A0A6C0H0B4</accession>
<evidence type="ECO:0000259" key="6">
    <source>
        <dbReference type="PROSITE" id="PS51786"/>
    </source>
</evidence>
<dbReference type="InterPro" id="IPR054594">
    <property type="entry name" value="Lon_lid"/>
</dbReference>
<dbReference type="Gene3D" id="3.30.230.10">
    <property type="match status" value="1"/>
</dbReference>
<feature type="domain" description="Lon proteolytic" evidence="6">
    <location>
        <begin position="745"/>
        <end position="939"/>
    </location>
</feature>
<dbReference type="PRINTS" id="PR00830">
    <property type="entry name" value="ENDOLAPTASE"/>
</dbReference>
<dbReference type="GO" id="GO:0004176">
    <property type="term" value="F:ATP-dependent peptidase activity"/>
    <property type="evidence" value="ECO:0007669"/>
    <property type="project" value="InterPro"/>
</dbReference>
<evidence type="ECO:0000256" key="4">
    <source>
        <dbReference type="ARBA" id="ARBA00022825"/>
    </source>
</evidence>
<organism evidence="7">
    <name type="scientific">viral metagenome</name>
    <dbReference type="NCBI Taxonomy" id="1070528"/>
    <lineage>
        <taxon>unclassified sequences</taxon>
        <taxon>metagenomes</taxon>
        <taxon>organismal metagenomes</taxon>
    </lineage>
</organism>
<dbReference type="GO" id="GO:0016887">
    <property type="term" value="F:ATP hydrolysis activity"/>
    <property type="evidence" value="ECO:0007669"/>
    <property type="project" value="InterPro"/>
</dbReference>
<reference evidence="7" key="1">
    <citation type="journal article" date="2020" name="Nature">
        <title>Giant virus diversity and host interactions through global metagenomics.</title>
        <authorList>
            <person name="Schulz F."/>
            <person name="Roux S."/>
            <person name="Paez-Espino D."/>
            <person name="Jungbluth S."/>
            <person name="Walsh D.A."/>
            <person name="Denef V.J."/>
            <person name="McMahon K.D."/>
            <person name="Konstantinidis K.T."/>
            <person name="Eloe-Fadrosh E.A."/>
            <person name="Kyrpides N.C."/>
            <person name="Woyke T."/>
        </authorList>
    </citation>
    <scope>NUCLEOTIDE SEQUENCE</scope>
    <source>
        <strain evidence="7">GVMAG-M-3300023179-4</strain>
    </source>
</reference>
<dbReference type="Gene3D" id="3.40.50.300">
    <property type="entry name" value="P-loop containing nucleotide triphosphate hydrolases"/>
    <property type="match status" value="1"/>
</dbReference>
<dbReference type="EMBL" id="MN739835">
    <property type="protein sequence ID" value="QHT73988.1"/>
    <property type="molecule type" value="Genomic_DNA"/>
</dbReference>
<dbReference type="Pfam" id="PF22667">
    <property type="entry name" value="Lon_lid"/>
    <property type="match status" value="1"/>
</dbReference>
<dbReference type="Pfam" id="PF05362">
    <property type="entry name" value="Lon_C"/>
    <property type="match status" value="1"/>
</dbReference>
<evidence type="ECO:0000256" key="5">
    <source>
        <dbReference type="ARBA" id="ARBA00022840"/>
    </source>
</evidence>
<keyword evidence="2" id="KW-0547">Nucleotide-binding</keyword>
<keyword evidence="3" id="KW-0378">Hydrolase</keyword>
<evidence type="ECO:0000313" key="7">
    <source>
        <dbReference type="EMBL" id="QHT73988.1"/>
    </source>
</evidence>
<proteinExistence type="predicted"/>
<evidence type="ECO:0000256" key="3">
    <source>
        <dbReference type="ARBA" id="ARBA00022801"/>
    </source>
</evidence>
<dbReference type="GO" id="GO:0005524">
    <property type="term" value="F:ATP binding"/>
    <property type="evidence" value="ECO:0007669"/>
    <property type="project" value="UniProtKB-KW"/>
</dbReference>
<dbReference type="InterPro" id="IPR003593">
    <property type="entry name" value="AAA+_ATPase"/>
</dbReference>
<keyword evidence="1" id="KW-0645">Protease</keyword>
<dbReference type="InterPro" id="IPR003959">
    <property type="entry name" value="ATPase_AAA_core"/>
</dbReference>
<dbReference type="PANTHER" id="PTHR10046">
    <property type="entry name" value="ATP DEPENDENT LON PROTEASE FAMILY MEMBER"/>
    <property type="match status" value="1"/>
</dbReference>
<protein>
    <recommendedName>
        <fullName evidence="6">Lon proteolytic domain-containing protein</fullName>
    </recommendedName>
</protein>
<dbReference type="InterPro" id="IPR027417">
    <property type="entry name" value="P-loop_NTPase"/>
</dbReference>
<dbReference type="Pfam" id="PF00004">
    <property type="entry name" value="AAA"/>
    <property type="match status" value="1"/>
</dbReference>
<sequence length="939" mass="108684">MNIKEFKNYILRKEYDNYIKIIDDLRFHINKIYKNNNISLNDKNVYLNELFEILKKNNNIYNNCISYLEEVEEKDILINKLNTNKEFDILHLHLNKLKILSENKNKYLYSNKILFPLFDINNDIKILINNIGMLNIKDIFKIYNVSFDDNTSKLVEFYSRIFIPLGISIIKIDQKENVDSNFELFNENLFVKKNINSKDDLSDNLYDIYILYNEYYLILKGNFINDDINIYIKTSQIIHIGLYNKRKHIETIINELDESESKIFKKNVLKYSRLSDIIVLTISDYIKYLEDLYYKYLNLNSKSINQIFKDFIDKQTNASDIYHIIRILLLGDDNSINLAGMIYNLLKEKKSLQNICDTIYDNIPFMSQLRLKKFNMNLRDDNKVLSISSDTDYKKQIIHSKYMPDNIKQLALEKVSEMKLNNNDYYKQLLFVKILINFPWSNQDDIYFFKNKLLNQNINNYIKNLEYSINNLTYGHKKVKEQLILQVTRWISNPSGNGSSIALSGPPGVGKTLLAKSISDVLDIPFIQITLGGQNDGELLHGHGYTYSGSQPGIIVKKMSEIGKGRCILYFDELDKSCTKHGGSVNEISSILIHLTDPNMNKSFQDRFFQGIDFPLDNCIIMASFNDRKLVDPILLDRFIDIEVKAYTVYDKIEIINKFMIPELIKSIGFNSKIIIDNETLKRIIIDFTAEAGVRDIKRKIELIIMKLNKEYMLTKYPDEVKLNYEEILKLLDEKPMQISKIYDNPEVGIINGLYATSSGIGGIVPIQIKNNYSGDSAFVFKLTGSLGDVMKESIQCAFTMAVNYINDNNLLKDINKILKDKFTNGFHIHAPHCSTPKDGPSAGAVFTICFISRILNKKIKNDMAMTGEIDLLGNITKIGGLDHKLIGAKMAGIKKVLISKENEEDIEDIKKDYTDLFDNTFSYKLISKINEAVNEFIL</sequence>
<dbReference type="InterPro" id="IPR014721">
    <property type="entry name" value="Ribsml_uS5_D2-typ_fold_subgr"/>
</dbReference>
<dbReference type="PROSITE" id="PS51786">
    <property type="entry name" value="LON_PROTEOLYTIC"/>
    <property type="match status" value="1"/>
</dbReference>
<dbReference type="AlphaFoldDB" id="A0A6C0H0B4"/>
<dbReference type="SMART" id="SM00382">
    <property type="entry name" value="AAA"/>
    <property type="match status" value="1"/>
</dbReference>